<reference evidence="1 2" key="1">
    <citation type="submission" date="2013-05" db="EMBL/GenBank/DDBJ databases">
        <title>Genome assembly of Chondromyces apiculatus DSM 436.</title>
        <authorList>
            <person name="Sharma G."/>
            <person name="Khatri I."/>
            <person name="Kaur C."/>
            <person name="Mayilraj S."/>
            <person name="Subramanian S."/>
        </authorList>
    </citation>
    <scope>NUCLEOTIDE SEQUENCE [LARGE SCALE GENOMIC DNA]</scope>
    <source>
        <strain evidence="1 2">DSM 436</strain>
    </source>
</reference>
<evidence type="ECO:0008006" key="3">
    <source>
        <dbReference type="Google" id="ProtNLM"/>
    </source>
</evidence>
<dbReference type="Proteomes" id="UP000019678">
    <property type="component" value="Unassembled WGS sequence"/>
</dbReference>
<dbReference type="AlphaFoldDB" id="A0A017T412"/>
<keyword evidence="2" id="KW-1185">Reference proteome</keyword>
<proteinExistence type="predicted"/>
<evidence type="ECO:0000313" key="1">
    <source>
        <dbReference type="EMBL" id="EYF03737.1"/>
    </source>
</evidence>
<comment type="caution">
    <text evidence="1">The sequence shown here is derived from an EMBL/GenBank/DDBJ whole genome shotgun (WGS) entry which is preliminary data.</text>
</comment>
<dbReference type="EMBL" id="ASRX01000042">
    <property type="protein sequence ID" value="EYF03737.1"/>
    <property type="molecule type" value="Genomic_DNA"/>
</dbReference>
<organism evidence="1 2">
    <name type="scientific">Chondromyces apiculatus DSM 436</name>
    <dbReference type="NCBI Taxonomy" id="1192034"/>
    <lineage>
        <taxon>Bacteria</taxon>
        <taxon>Pseudomonadati</taxon>
        <taxon>Myxococcota</taxon>
        <taxon>Polyangia</taxon>
        <taxon>Polyangiales</taxon>
        <taxon>Polyangiaceae</taxon>
        <taxon>Chondromyces</taxon>
    </lineage>
</organism>
<evidence type="ECO:0000313" key="2">
    <source>
        <dbReference type="Proteomes" id="UP000019678"/>
    </source>
</evidence>
<name>A0A017T412_9BACT</name>
<sequence length="173" mass="19516">MAGATHSGIWNDEGFPGRRKLLETTPPDGWQYLGAHRIRVEPPDLIRIEFLGDISAREMSTLGDIFLECVEEMSWVMVSADLRRLGDMASETRRAAAQSPSMWHIHGSVVWGANLHQRLITWMTWHAMTLIRRGKHIPLLQAVVTEAEAEAWVARQRQERAARLAGNKDAPSV</sequence>
<gene>
    <name evidence="1" type="ORF">CAP_5167</name>
</gene>
<protein>
    <recommendedName>
        <fullName evidence="3">STAS/SEC14 domain-containing protein</fullName>
    </recommendedName>
</protein>
<accession>A0A017T412</accession>